<dbReference type="GO" id="GO:0009244">
    <property type="term" value="P:lipopolysaccharide core region biosynthetic process"/>
    <property type="evidence" value="ECO:0007669"/>
    <property type="project" value="TreeGrafter"/>
</dbReference>
<protein>
    <recommendedName>
        <fullName evidence="7">Sulfatase N-terminal domain-containing protein</fullName>
    </recommendedName>
</protein>
<dbReference type="PANTHER" id="PTHR30443">
    <property type="entry name" value="INNER MEMBRANE PROTEIN"/>
    <property type="match status" value="1"/>
</dbReference>
<sequence length="284" mass="33384">MFSDTISKEAHTSDVFESLLNYSNAETNKPWYHYHNMIDIFKRSHYETFWLEKQIVDEWGITQNLVSNRSKNRYYILGNYGAYDEELVKFYSKNIPSQLKNKNFIVFHLIGSHSWYADRFPKSFAKFKPSDLSFSNLHVSNDRDKQIVADYVNSLYYNDFVLNGIFNLFKDKDAIVFYLSDHAQDIFESGSTYGHSCSKAGLEIPFMIYVSDIFKEKHPEKVKLIKNALNKPFMSDDLIHSLLPLVGIRTKDEIESKNLFSPQFDAQRKRITCRWGLDHDKTEK</sequence>
<comment type="subcellular location">
    <subcellularLocation>
        <location evidence="1">Cell membrane</location>
        <topology evidence="1">Multi-pass membrane protein</topology>
    </subcellularLocation>
</comment>
<evidence type="ECO:0000256" key="2">
    <source>
        <dbReference type="ARBA" id="ARBA00022475"/>
    </source>
</evidence>
<dbReference type="GO" id="GO:0016776">
    <property type="term" value="F:phosphotransferase activity, phosphate group as acceptor"/>
    <property type="evidence" value="ECO:0007669"/>
    <property type="project" value="TreeGrafter"/>
</dbReference>
<dbReference type="InterPro" id="IPR058130">
    <property type="entry name" value="PEA_transf_C"/>
</dbReference>
<keyword evidence="4" id="KW-0812">Transmembrane</keyword>
<evidence type="ECO:0000256" key="5">
    <source>
        <dbReference type="ARBA" id="ARBA00022989"/>
    </source>
</evidence>
<evidence type="ECO:0000256" key="1">
    <source>
        <dbReference type="ARBA" id="ARBA00004651"/>
    </source>
</evidence>
<dbReference type="RefSeq" id="WP_041050001.1">
    <property type="nucleotide sequence ID" value="NZ_AP014523.1"/>
</dbReference>
<organism evidence="8 9">
    <name type="scientific">Helicobacter pylori NY40</name>
    <dbReference type="NCBI Taxonomy" id="1426844"/>
    <lineage>
        <taxon>Bacteria</taxon>
        <taxon>Pseudomonadati</taxon>
        <taxon>Campylobacterota</taxon>
        <taxon>Epsilonproteobacteria</taxon>
        <taxon>Campylobacterales</taxon>
        <taxon>Helicobacteraceae</taxon>
        <taxon>Helicobacter</taxon>
    </lineage>
</organism>
<evidence type="ECO:0000259" key="7">
    <source>
        <dbReference type="Pfam" id="PF00884"/>
    </source>
</evidence>
<keyword evidence="3" id="KW-0808">Transferase</keyword>
<evidence type="ECO:0000256" key="4">
    <source>
        <dbReference type="ARBA" id="ARBA00022692"/>
    </source>
</evidence>
<feature type="domain" description="Sulfatase N-terminal" evidence="7">
    <location>
        <begin position="1"/>
        <end position="248"/>
    </location>
</feature>
<dbReference type="SUPFAM" id="SSF53649">
    <property type="entry name" value="Alkaline phosphatase-like"/>
    <property type="match status" value="1"/>
</dbReference>
<keyword evidence="6" id="KW-0472">Membrane</keyword>
<dbReference type="GO" id="GO:0005886">
    <property type="term" value="C:plasma membrane"/>
    <property type="evidence" value="ECO:0007669"/>
    <property type="project" value="UniProtKB-SubCell"/>
</dbReference>
<evidence type="ECO:0000256" key="6">
    <source>
        <dbReference type="ARBA" id="ARBA00023136"/>
    </source>
</evidence>
<dbReference type="EMBL" id="AP014523">
    <property type="protein sequence ID" value="BAO97408.1"/>
    <property type="molecule type" value="Genomic_DNA"/>
</dbReference>
<accession>A0A060PT52</accession>
<gene>
    <name evidence="8" type="ORF">NY40_0387</name>
</gene>
<dbReference type="HOGENOM" id="CLU_084174_0_0_7"/>
<proteinExistence type="predicted"/>
<dbReference type="PANTHER" id="PTHR30443:SF2">
    <property type="entry name" value="PHOSPHOETHANOLAMINE TRANSFERASE EPTC"/>
    <property type="match status" value="1"/>
</dbReference>
<dbReference type="CDD" id="cd16017">
    <property type="entry name" value="LptA"/>
    <property type="match status" value="1"/>
</dbReference>
<keyword evidence="2" id="KW-1003">Cell membrane</keyword>
<dbReference type="AlphaFoldDB" id="A0A060PT52"/>
<dbReference type="Proteomes" id="UP000031662">
    <property type="component" value="Chromosome"/>
</dbReference>
<dbReference type="Gene3D" id="3.40.720.10">
    <property type="entry name" value="Alkaline Phosphatase, subunit A"/>
    <property type="match status" value="1"/>
</dbReference>
<dbReference type="InterPro" id="IPR017850">
    <property type="entry name" value="Alkaline_phosphatase_core_sf"/>
</dbReference>
<evidence type="ECO:0000313" key="9">
    <source>
        <dbReference type="Proteomes" id="UP000031662"/>
    </source>
</evidence>
<dbReference type="InterPro" id="IPR000917">
    <property type="entry name" value="Sulfatase_N"/>
</dbReference>
<evidence type="ECO:0000256" key="3">
    <source>
        <dbReference type="ARBA" id="ARBA00022679"/>
    </source>
</evidence>
<reference evidence="8 9" key="1">
    <citation type="submission" date="2013-11" db="EMBL/GenBank/DDBJ databases">
        <title>Estimation of Helicobacter pylori bacteriophage ecology using H. pylori isolates.</title>
        <authorList>
            <person name="Uchiyama J."/>
            <person name="Takemura-Uchiyama I."/>
            <person name="Ujihara T."/>
            <person name="Matsuzaki S."/>
        </authorList>
    </citation>
    <scope>NUCLEOTIDE SEQUENCE [LARGE SCALE GENOMIC DNA]</scope>
    <source>
        <strain evidence="8 9">NY40</strain>
    </source>
</reference>
<dbReference type="InterPro" id="IPR040423">
    <property type="entry name" value="PEA_transferase"/>
</dbReference>
<name>A0A060PT52_HELPX</name>
<keyword evidence="5" id="KW-1133">Transmembrane helix</keyword>
<evidence type="ECO:0000313" key="8">
    <source>
        <dbReference type="EMBL" id="BAO97408.1"/>
    </source>
</evidence>
<dbReference type="Pfam" id="PF00884">
    <property type="entry name" value="Sulfatase"/>
    <property type="match status" value="1"/>
</dbReference>